<dbReference type="GO" id="GO:0015074">
    <property type="term" value="P:DNA integration"/>
    <property type="evidence" value="ECO:0007669"/>
    <property type="project" value="UniProtKB-KW"/>
</dbReference>
<evidence type="ECO:0000256" key="2">
    <source>
        <dbReference type="ARBA" id="ARBA00022908"/>
    </source>
</evidence>
<dbReference type="PANTHER" id="PTHR30349:SF64">
    <property type="entry name" value="PROPHAGE INTEGRASE INTD-RELATED"/>
    <property type="match status" value="1"/>
</dbReference>
<proteinExistence type="inferred from homology"/>
<dbReference type="Gene3D" id="1.10.443.10">
    <property type="entry name" value="Intergrase catalytic core"/>
    <property type="match status" value="1"/>
</dbReference>
<dbReference type="PANTHER" id="PTHR30349">
    <property type="entry name" value="PHAGE INTEGRASE-RELATED"/>
    <property type="match status" value="1"/>
</dbReference>
<dbReference type="EMBL" id="ADGP01000020">
    <property type="protein sequence ID" value="EFD93921.1"/>
    <property type="molecule type" value="Genomic_DNA"/>
</dbReference>
<dbReference type="SUPFAM" id="SSF56349">
    <property type="entry name" value="DNA breaking-rejoining enzymes"/>
    <property type="match status" value="1"/>
</dbReference>
<dbReference type="InterPro" id="IPR011010">
    <property type="entry name" value="DNA_brk_join_enz"/>
</dbReference>
<evidence type="ECO:0000256" key="4">
    <source>
        <dbReference type="ARBA" id="ARBA00023172"/>
    </source>
</evidence>
<comment type="caution">
    <text evidence="6">The sequence shown here is derived from an EMBL/GenBank/DDBJ whole genome shotgun (WGS) entry which is preliminary data.</text>
</comment>
<dbReference type="InterPro" id="IPR050090">
    <property type="entry name" value="Tyrosine_recombinase_XerCD"/>
</dbReference>
<dbReference type="InterPro" id="IPR013762">
    <property type="entry name" value="Integrase-like_cat_sf"/>
</dbReference>
<dbReference type="PROSITE" id="PS51898">
    <property type="entry name" value="TYR_RECOMBINASE"/>
    <property type="match status" value="1"/>
</dbReference>
<organism evidence="6 7">
    <name type="scientific">Megasphaera lornae</name>
    <dbReference type="NCBI Taxonomy" id="1000568"/>
    <lineage>
        <taxon>Bacteria</taxon>
        <taxon>Bacillati</taxon>
        <taxon>Bacillota</taxon>
        <taxon>Negativicutes</taxon>
        <taxon>Veillonellales</taxon>
        <taxon>Veillonellaceae</taxon>
        <taxon>Megasphaera</taxon>
    </lineage>
</organism>
<dbReference type="GO" id="GO:0006310">
    <property type="term" value="P:DNA recombination"/>
    <property type="evidence" value="ECO:0007669"/>
    <property type="project" value="UniProtKB-KW"/>
</dbReference>
<dbReference type="OrthoDB" id="9785687at2"/>
<dbReference type="Pfam" id="PF00589">
    <property type="entry name" value="Phage_integrase"/>
    <property type="match status" value="1"/>
</dbReference>
<dbReference type="eggNOG" id="COG0582">
    <property type="taxonomic scope" value="Bacteria"/>
</dbReference>
<accession>D3LUZ3</accession>
<dbReference type="AlphaFoldDB" id="D3LUZ3"/>
<dbReference type="Pfam" id="PF14659">
    <property type="entry name" value="Phage_int_SAM_3"/>
    <property type="match status" value="1"/>
</dbReference>
<dbReference type="GO" id="GO:0003677">
    <property type="term" value="F:DNA binding"/>
    <property type="evidence" value="ECO:0007669"/>
    <property type="project" value="UniProtKB-KW"/>
</dbReference>
<keyword evidence="4" id="KW-0233">DNA recombination</keyword>
<keyword evidence="2" id="KW-0229">DNA integration</keyword>
<dbReference type="CDD" id="cd01189">
    <property type="entry name" value="INT_ICEBs1_C_like"/>
    <property type="match status" value="1"/>
</dbReference>
<dbReference type="InterPro" id="IPR010998">
    <property type="entry name" value="Integrase_recombinase_N"/>
</dbReference>
<evidence type="ECO:0000256" key="1">
    <source>
        <dbReference type="ARBA" id="ARBA00008857"/>
    </source>
</evidence>
<evidence type="ECO:0000313" key="7">
    <source>
        <dbReference type="Proteomes" id="UP000003242"/>
    </source>
</evidence>
<sequence length="357" mass="41233">MNKAENFKFLEPIQRGKKGLWCQRLAYKDKHGKWKQTSKSGFARKRDITTAVKNEMLKELSGLLSLDNSMDSITLKDFSELVIADKKNEYALNTIITYRNAINRLPTLKDMPIKEITYAHCIKEFATLEQAKGNTVFSTVTVLKSFFKQAMLYKVIPSTPLANYSYKPGHKGVSRLRIFTEEEMNTLLDYYKGKDLQTWIQLCFLRYCGLRLGEMSAIRWCSIQGNMLTVDRQYSNISGKFAFRKLKTKNSYRTIPIPDTLLNAIQVYKKRYPPFISTARVVQRNIALNISIKKIYPCHSPHDFRHTYATNLLARGVNLRTVASLLGDTITTVEKTYIHYSEEMRKNAVIKLNEIFG</sequence>
<dbReference type="RefSeq" id="WP_009369856.1">
    <property type="nucleotide sequence ID" value="NZ_ADGP01000020.1"/>
</dbReference>
<gene>
    <name evidence="6" type="ORF">HMPREF0889_0318</name>
</gene>
<dbReference type="InterPro" id="IPR002104">
    <property type="entry name" value="Integrase_catalytic"/>
</dbReference>
<evidence type="ECO:0000259" key="5">
    <source>
        <dbReference type="PROSITE" id="PS51898"/>
    </source>
</evidence>
<comment type="similarity">
    <text evidence="1">Belongs to the 'phage' integrase family.</text>
</comment>
<dbReference type="Proteomes" id="UP000003242">
    <property type="component" value="Unassembled WGS sequence"/>
</dbReference>
<evidence type="ECO:0000313" key="6">
    <source>
        <dbReference type="EMBL" id="EFD93921.1"/>
    </source>
</evidence>
<feature type="domain" description="Tyr recombinase" evidence="5">
    <location>
        <begin position="174"/>
        <end position="350"/>
    </location>
</feature>
<evidence type="ECO:0000256" key="3">
    <source>
        <dbReference type="ARBA" id="ARBA00023125"/>
    </source>
</evidence>
<protein>
    <submittedName>
        <fullName evidence="6">Site-specific recombinase, phage integrase family</fullName>
    </submittedName>
</protein>
<keyword evidence="3" id="KW-0238">DNA-binding</keyword>
<dbReference type="Gene3D" id="1.10.150.130">
    <property type="match status" value="1"/>
</dbReference>
<reference evidence="7" key="1">
    <citation type="submission" date="2009-12" db="EMBL/GenBank/DDBJ databases">
        <title>Sequence of Clostridiales genomosp. BVAB3 str. UPII9-5.</title>
        <authorList>
            <person name="Madupu R."/>
            <person name="Durkin A.S."/>
            <person name="Torralba M."/>
            <person name="Methe B."/>
            <person name="Sutton G.G."/>
            <person name="Strausberg R.L."/>
            <person name="Nelson K.E."/>
        </authorList>
    </citation>
    <scope>NUCLEOTIDE SEQUENCE [LARGE SCALE GENOMIC DNA]</scope>
    <source>
        <strain evidence="7">28L</strain>
    </source>
</reference>
<dbReference type="STRING" id="699218.HMPREF0889_0318"/>
<dbReference type="InterPro" id="IPR004107">
    <property type="entry name" value="Integrase_SAM-like_N"/>
</dbReference>
<name>D3LUZ3_9FIRM</name>